<keyword evidence="2 7" id="KW-1003">Cell membrane</keyword>
<comment type="caution">
    <text evidence="10">The sequence shown here is derived from an EMBL/GenBank/DDBJ whole genome shotgun (WGS) entry which is preliminary data.</text>
</comment>
<dbReference type="GO" id="GO:0006265">
    <property type="term" value="P:DNA topological change"/>
    <property type="evidence" value="ECO:0007669"/>
    <property type="project" value="UniProtKB-UniRule"/>
</dbReference>
<feature type="domain" description="Topo IIA-type catalytic" evidence="9">
    <location>
        <begin position="44"/>
        <end position="509"/>
    </location>
</feature>
<dbReference type="GO" id="GO:0019897">
    <property type="term" value="C:extrinsic component of plasma membrane"/>
    <property type="evidence" value="ECO:0007669"/>
    <property type="project" value="UniProtKB-UniRule"/>
</dbReference>
<dbReference type="RefSeq" id="WP_108984098.1">
    <property type="nucleotide sequence ID" value="NZ_BFBR01000002.1"/>
</dbReference>
<comment type="similarity">
    <text evidence="7">Belongs to the type II topoisomerase GyrA/ParC subunit family. ParC type 1 subfamily.</text>
</comment>
<keyword evidence="3 7" id="KW-0799">Topoisomerase</keyword>
<evidence type="ECO:0000256" key="4">
    <source>
        <dbReference type="ARBA" id="ARBA00023125"/>
    </source>
</evidence>
<dbReference type="InterPro" id="IPR050220">
    <property type="entry name" value="Type_II_DNA_Topoisomerases"/>
</dbReference>
<evidence type="ECO:0000256" key="3">
    <source>
        <dbReference type="ARBA" id="ARBA00023029"/>
    </source>
</evidence>
<dbReference type="GO" id="GO:0007059">
    <property type="term" value="P:chromosome segregation"/>
    <property type="evidence" value="ECO:0007669"/>
    <property type="project" value="UniProtKB-UniRule"/>
</dbReference>
<dbReference type="InterPro" id="IPR013760">
    <property type="entry name" value="Topo_IIA-like_dom_sf"/>
</dbReference>
<evidence type="ECO:0000256" key="8">
    <source>
        <dbReference type="PROSITE-ProRule" id="PRU01384"/>
    </source>
</evidence>
<dbReference type="Gene3D" id="3.30.1360.40">
    <property type="match status" value="1"/>
</dbReference>
<dbReference type="Gene3D" id="1.10.268.10">
    <property type="entry name" value="Topoisomerase, domain 3"/>
    <property type="match status" value="1"/>
</dbReference>
<comment type="subcellular location">
    <subcellularLocation>
        <location evidence="7">Cell membrane</location>
        <topology evidence="7">Peripheral membrane protein</topology>
    </subcellularLocation>
</comment>
<dbReference type="InterPro" id="IPR013758">
    <property type="entry name" value="Topo_IIA_A/C_ab"/>
</dbReference>
<dbReference type="InterPro" id="IPR035516">
    <property type="entry name" value="Gyrase/topoIV_suA_C"/>
</dbReference>
<dbReference type="GO" id="GO:0003677">
    <property type="term" value="F:DNA binding"/>
    <property type="evidence" value="ECO:0007669"/>
    <property type="project" value="UniProtKB-UniRule"/>
</dbReference>
<accession>A0A2P2E847</accession>
<dbReference type="SMART" id="SM00434">
    <property type="entry name" value="TOP4c"/>
    <property type="match status" value="1"/>
</dbReference>
<dbReference type="OrthoDB" id="9806486at2"/>
<dbReference type="SUPFAM" id="SSF101904">
    <property type="entry name" value="GyrA/ParC C-terminal domain-like"/>
    <property type="match status" value="1"/>
</dbReference>
<feature type="site" description="Transition state stabilizer" evidence="7">
    <location>
        <position position="131"/>
    </location>
</feature>
<name>A0A2P2E847_9PROT</name>
<evidence type="ECO:0000256" key="7">
    <source>
        <dbReference type="HAMAP-Rule" id="MF_00936"/>
    </source>
</evidence>
<evidence type="ECO:0000256" key="2">
    <source>
        <dbReference type="ARBA" id="ARBA00022475"/>
    </source>
</evidence>
<dbReference type="Pfam" id="PF03989">
    <property type="entry name" value="DNA_gyraseA_C"/>
    <property type="match status" value="1"/>
</dbReference>
<keyword evidence="6 7" id="KW-0413">Isomerase</keyword>
<evidence type="ECO:0000313" key="11">
    <source>
        <dbReference type="Proteomes" id="UP000245086"/>
    </source>
</evidence>
<dbReference type="SUPFAM" id="SSF56719">
    <property type="entry name" value="Type II DNA topoisomerase"/>
    <property type="match status" value="1"/>
</dbReference>
<dbReference type="PANTHER" id="PTHR43493">
    <property type="entry name" value="DNA GYRASE/TOPOISOMERASE SUBUNIT A"/>
    <property type="match status" value="1"/>
</dbReference>
<dbReference type="NCBIfam" id="NF004044">
    <property type="entry name" value="PRK05561.1"/>
    <property type="match status" value="1"/>
</dbReference>
<dbReference type="InterPro" id="IPR006691">
    <property type="entry name" value="GyrA/parC_rep"/>
</dbReference>
<dbReference type="GO" id="GO:0005737">
    <property type="term" value="C:cytoplasm"/>
    <property type="evidence" value="ECO:0007669"/>
    <property type="project" value="TreeGrafter"/>
</dbReference>
<sequence>MGDIVELEGGGGGDGGIIINEPFDRALESRYLVYALSTITSRALPDVRDGLKPVQRRIIHAMGELGLDPESNFKKCAKIVGDVMGKYHPHGDSAIYDALVRLAQDFSVRYPLVDGQGNFGNIDGDSAAAYRYTEARLTEIGALLMEGVDEDAVRFRETYSQEDTEPSVLPAGFPNLLANGSMGIAVGMATSIPPHNAAELIDACLLLIERPEASLDEILDLVPGPDFPTGGICIESRAAIREAYATGKGGFRTRARWQVEDTGRGTWRIIVTETPYQVQKSKIVERLAELIESKKAPLLADVRDESAEDIRLVLEPRARTVEPDQLMESLFKLTDLESRFSMNLNVLDAKGAPRVMSLVDCLKAFLDHKRDVILARANWRLRKIDGRLEILAGLLVAYLNLDEVIRIIRYEDEPKQVLIATFDLTDVQANAILDTRLRNLRKLEEMEIRQEDEDLKAEREGLVAMLASPDLQWAQAAEELREIQSAFAKDTALGARRTTFAEAPAAFALSAEAFVTREPITVVLSQKGWIRALKGRIDDLSTVKYKDGDGYYLSLHAETTDKIILFASDGRAFTLAGDKLPGGRGLGEPVRLSIDLGEEHDIIAMFLPKPEGEHLVAASTGYGFVVSDEECVALRRSGKQVLNLDEGAKASVVARVQGDLVAVVGENRKLVIFQTDELPRMGRGKGVKLQAYKDGGLLDAITFKADEGLAWYDTSGRRRDVPDWKDYVAKRAAAGRMVPRGFSRSGKFVG</sequence>
<dbReference type="EC" id="5.6.2.2" evidence="7"/>
<dbReference type="PANTHER" id="PTHR43493:SF1">
    <property type="entry name" value="DNA TOPOISOMERASE 4 SUBUNIT A"/>
    <property type="match status" value="1"/>
</dbReference>
<dbReference type="GO" id="GO:0003918">
    <property type="term" value="F:DNA topoisomerase type II (double strand cut, ATP-hydrolyzing) activity"/>
    <property type="evidence" value="ECO:0007669"/>
    <property type="project" value="UniProtKB-UniRule"/>
</dbReference>
<dbReference type="InterPro" id="IPR002205">
    <property type="entry name" value="Topo_IIA_dom_A"/>
</dbReference>
<comment type="subunit">
    <text evidence="7">Heterotetramer composed of ParC and ParE.</text>
</comment>
<dbReference type="CDD" id="cd00187">
    <property type="entry name" value="TOP4c"/>
    <property type="match status" value="1"/>
</dbReference>
<evidence type="ECO:0000256" key="6">
    <source>
        <dbReference type="ARBA" id="ARBA00023235"/>
    </source>
</evidence>
<dbReference type="Gene3D" id="3.90.199.10">
    <property type="entry name" value="Topoisomerase II, domain 5"/>
    <property type="match status" value="1"/>
</dbReference>
<dbReference type="PROSITE" id="PS52040">
    <property type="entry name" value="TOPO_IIA"/>
    <property type="match status" value="1"/>
</dbReference>
<feature type="site" description="Interaction with DNA" evidence="7">
    <location>
        <position position="88"/>
    </location>
</feature>
<dbReference type="InterPro" id="IPR005742">
    <property type="entry name" value="TopoIV_A_Gneg"/>
</dbReference>
<protein>
    <recommendedName>
        <fullName evidence="7">DNA topoisomerase 4 subunit A</fullName>
        <ecNumber evidence="7">5.6.2.2</ecNumber>
    </recommendedName>
    <alternativeName>
        <fullName evidence="7">Topoisomerase IV subunit A</fullName>
    </alternativeName>
</protein>
<feature type="active site" description="O-(5'-phospho-DNA)-tyrosine intermediate" evidence="7 8">
    <location>
        <position position="132"/>
    </location>
</feature>
<evidence type="ECO:0000256" key="1">
    <source>
        <dbReference type="ARBA" id="ARBA00000185"/>
    </source>
</evidence>
<dbReference type="FunFam" id="1.10.268.10:FF:000001">
    <property type="entry name" value="DNA gyrase subunit A"/>
    <property type="match status" value="1"/>
</dbReference>
<comment type="catalytic activity">
    <reaction evidence="1 7 8">
        <text>ATP-dependent breakage, passage and rejoining of double-stranded DNA.</text>
        <dbReference type="EC" id="5.6.2.2"/>
    </reaction>
</comment>
<dbReference type="GO" id="GO:0005694">
    <property type="term" value="C:chromosome"/>
    <property type="evidence" value="ECO:0007669"/>
    <property type="project" value="InterPro"/>
</dbReference>
<reference evidence="10" key="1">
    <citation type="journal article" date="2018" name="Genome Announc.">
        <title>Draft Genome Sequence of "Candidatus Phycosocius bacilliformis," an Alphaproteobacterial Ectosymbiont of the Hydrocarbon-Producing Green Alga Botryococcus braunii.</title>
        <authorList>
            <person name="Tanabe Y."/>
            <person name="Yamaguchi H."/>
            <person name="Watanabe M.M."/>
        </authorList>
    </citation>
    <scope>NUCLEOTIDE SEQUENCE [LARGE SCALE GENOMIC DNA]</scope>
    <source>
        <strain evidence="10">BOTRYCO-2</strain>
    </source>
</reference>
<dbReference type="EMBL" id="BFBR01000002">
    <property type="protein sequence ID" value="GBF57232.1"/>
    <property type="molecule type" value="Genomic_DNA"/>
</dbReference>
<keyword evidence="5 7" id="KW-0472">Membrane</keyword>
<feature type="site" description="Interaction with DNA" evidence="7">
    <location>
        <position position="90"/>
    </location>
</feature>
<dbReference type="Gene3D" id="2.120.10.90">
    <property type="entry name" value="DNA gyrase/topoisomerase IV, subunit A, C-terminal"/>
    <property type="match status" value="1"/>
</dbReference>
<evidence type="ECO:0000313" key="10">
    <source>
        <dbReference type="EMBL" id="GBF57232.1"/>
    </source>
</evidence>
<dbReference type="NCBIfam" id="TIGR01062">
    <property type="entry name" value="parC_Gneg"/>
    <property type="match status" value="1"/>
</dbReference>
<dbReference type="Pfam" id="PF00521">
    <property type="entry name" value="DNA_topoisoIV"/>
    <property type="match status" value="1"/>
</dbReference>
<feature type="site" description="Interaction with DNA" evidence="7">
    <location>
        <position position="52"/>
    </location>
</feature>
<dbReference type="GO" id="GO:0005524">
    <property type="term" value="F:ATP binding"/>
    <property type="evidence" value="ECO:0007669"/>
    <property type="project" value="InterPro"/>
</dbReference>
<proteinExistence type="inferred from homology"/>
<keyword evidence="4 7" id="KW-0238">DNA-binding</keyword>
<dbReference type="HAMAP" id="MF_00936">
    <property type="entry name" value="ParC_type1"/>
    <property type="match status" value="1"/>
</dbReference>
<organism evidence="10 11">
    <name type="scientific">Candidatus Phycosocius bacilliformis</name>
    <dbReference type="NCBI Taxonomy" id="1445552"/>
    <lineage>
        <taxon>Bacteria</taxon>
        <taxon>Pseudomonadati</taxon>
        <taxon>Pseudomonadota</taxon>
        <taxon>Alphaproteobacteria</taxon>
        <taxon>Caulobacterales</taxon>
        <taxon>Caulobacterales incertae sedis</taxon>
        <taxon>Candidatus Phycosocius</taxon>
    </lineage>
</organism>
<comment type="function">
    <text evidence="7">Topoisomerase IV is essential for chromosome segregation. It relaxes supercoiled DNA. Performs the decatenation events required during the replication of a circular DNA molecule.</text>
</comment>
<dbReference type="AlphaFoldDB" id="A0A2P2E847"/>
<keyword evidence="11" id="KW-1185">Reference proteome</keyword>
<evidence type="ECO:0000259" key="9">
    <source>
        <dbReference type="PROSITE" id="PS52040"/>
    </source>
</evidence>
<dbReference type="GO" id="GO:0009330">
    <property type="term" value="C:DNA topoisomerase type II (double strand cut, ATP-hydrolyzing) complex"/>
    <property type="evidence" value="ECO:0007669"/>
    <property type="project" value="TreeGrafter"/>
</dbReference>
<dbReference type="Proteomes" id="UP000245086">
    <property type="component" value="Unassembled WGS sequence"/>
</dbReference>
<dbReference type="InterPro" id="IPR013757">
    <property type="entry name" value="Topo_IIA_A_a_sf"/>
</dbReference>
<evidence type="ECO:0000256" key="5">
    <source>
        <dbReference type="ARBA" id="ARBA00023136"/>
    </source>
</evidence>
<gene>
    <name evidence="7 10" type="primary">parC</name>
    <name evidence="10" type="ORF">PbB2_00896</name>
</gene>